<dbReference type="Gene3D" id="3.90.180.10">
    <property type="entry name" value="Medium-chain alcohol dehydrogenases, catalytic domain"/>
    <property type="match status" value="1"/>
</dbReference>
<dbReference type="InterPro" id="IPR011032">
    <property type="entry name" value="GroES-like_sf"/>
</dbReference>
<dbReference type="EMBL" id="JAAAPU010000017">
    <property type="protein sequence ID" value="KAF4207625.1"/>
    <property type="molecule type" value="Genomic_DNA"/>
</dbReference>
<comment type="similarity">
    <text evidence="1">Belongs to the zinc-containing alcohol dehydrogenase family.</text>
</comment>
<accession>A0AAN5YUF3</accession>
<dbReference type="Pfam" id="PF08240">
    <property type="entry name" value="ADH_N"/>
    <property type="match status" value="1"/>
</dbReference>
<dbReference type="Proteomes" id="UP000649114">
    <property type="component" value="Unassembled WGS sequence"/>
</dbReference>
<dbReference type="AlphaFoldDB" id="A0AAN5YUF3"/>
<dbReference type="InterPro" id="IPR013154">
    <property type="entry name" value="ADH-like_N"/>
</dbReference>
<name>A0AAN5YUF3_ASPLE</name>
<dbReference type="PANTHER" id="PTHR45348:SF2">
    <property type="entry name" value="ZINC-TYPE ALCOHOL DEHYDROGENASE-LIKE PROTEIN C2E1P3.01"/>
    <property type="match status" value="1"/>
</dbReference>
<reference evidence="4" key="1">
    <citation type="journal article" date="2020" name="bioRxiv">
        <title>Genomic and phenotypic heterogeneity of clinical isolates of the human pathogens Aspergillus fumigatus, Aspergillus lentulus and Aspergillus fumigatiaffinis.</title>
        <authorList>
            <person name="dos Santos R.A.C."/>
            <person name="Steenwyk J.L."/>
            <person name="Rivero-Menendez O."/>
            <person name="Mead M.E."/>
            <person name="Silva L.P."/>
            <person name="Bastos R.W."/>
            <person name="Alastruey-Izquierdo A."/>
            <person name="Goldman G.H."/>
            <person name="Rokas A."/>
        </authorList>
    </citation>
    <scope>NUCLEOTIDE SEQUENCE</scope>
    <source>
        <strain evidence="4">CNM-CM8927</strain>
    </source>
</reference>
<dbReference type="SUPFAM" id="SSF51735">
    <property type="entry name" value="NAD(P)-binding Rossmann-fold domains"/>
    <property type="match status" value="1"/>
</dbReference>
<evidence type="ECO:0000256" key="1">
    <source>
        <dbReference type="ARBA" id="ARBA00008072"/>
    </source>
</evidence>
<protein>
    <recommendedName>
        <fullName evidence="3">Enoyl reductase (ER) domain-containing protein</fullName>
    </recommendedName>
</protein>
<dbReference type="CDD" id="cd08249">
    <property type="entry name" value="enoyl_reductase_like"/>
    <property type="match status" value="1"/>
</dbReference>
<comment type="caution">
    <text evidence="4">The sequence shown here is derived from an EMBL/GenBank/DDBJ whole genome shotgun (WGS) entry which is preliminary data.</text>
</comment>
<evidence type="ECO:0000256" key="2">
    <source>
        <dbReference type="ARBA" id="ARBA00023002"/>
    </source>
</evidence>
<dbReference type="Gene3D" id="3.40.50.720">
    <property type="entry name" value="NAD(P)-binding Rossmann-like Domain"/>
    <property type="match status" value="1"/>
</dbReference>
<dbReference type="InterPro" id="IPR020843">
    <property type="entry name" value="ER"/>
</dbReference>
<reference evidence="4" key="2">
    <citation type="submission" date="2020-04" db="EMBL/GenBank/DDBJ databases">
        <authorList>
            <person name="Santos R.A.C."/>
            <person name="Steenwyk J.L."/>
            <person name="Rivero-Menendez O."/>
            <person name="Mead M.E."/>
            <person name="Silva L.P."/>
            <person name="Bastos R.W."/>
            <person name="Alastruey-Izquierdo A."/>
            <person name="Goldman G.H."/>
            <person name="Rokas A."/>
        </authorList>
    </citation>
    <scope>NUCLEOTIDE SEQUENCE</scope>
    <source>
        <strain evidence="4">CNM-CM8927</strain>
    </source>
</reference>
<proteinExistence type="inferred from homology"/>
<gene>
    <name evidence="4" type="ORF">CNMCM8927_002702</name>
</gene>
<evidence type="ECO:0000313" key="5">
    <source>
        <dbReference type="Proteomes" id="UP000649114"/>
    </source>
</evidence>
<evidence type="ECO:0000259" key="3">
    <source>
        <dbReference type="SMART" id="SM00829"/>
    </source>
</evidence>
<dbReference type="SMART" id="SM00829">
    <property type="entry name" value="PKS_ER"/>
    <property type="match status" value="1"/>
</dbReference>
<evidence type="ECO:0000313" key="4">
    <source>
        <dbReference type="EMBL" id="KAF4207625.1"/>
    </source>
</evidence>
<organism evidence="4 5">
    <name type="scientific">Aspergillus lentulus</name>
    <dbReference type="NCBI Taxonomy" id="293939"/>
    <lineage>
        <taxon>Eukaryota</taxon>
        <taxon>Fungi</taxon>
        <taxon>Dikarya</taxon>
        <taxon>Ascomycota</taxon>
        <taxon>Pezizomycotina</taxon>
        <taxon>Eurotiomycetes</taxon>
        <taxon>Eurotiomycetidae</taxon>
        <taxon>Eurotiales</taxon>
        <taxon>Aspergillaceae</taxon>
        <taxon>Aspergillus</taxon>
        <taxon>Aspergillus subgen. Fumigati</taxon>
    </lineage>
</organism>
<dbReference type="InterPro" id="IPR047122">
    <property type="entry name" value="Trans-enoyl_RdTase-like"/>
</dbReference>
<feature type="domain" description="Enoyl reductase (ER)" evidence="3">
    <location>
        <begin position="12"/>
        <end position="339"/>
    </location>
</feature>
<dbReference type="GO" id="GO:0016651">
    <property type="term" value="F:oxidoreductase activity, acting on NAD(P)H"/>
    <property type="evidence" value="ECO:0007669"/>
    <property type="project" value="InterPro"/>
</dbReference>
<dbReference type="PANTHER" id="PTHR45348">
    <property type="entry name" value="HYPOTHETICAL OXIDOREDUCTASE (EUROFUNG)"/>
    <property type="match status" value="1"/>
</dbReference>
<keyword evidence="2" id="KW-0560">Oxidoreductase</keyword>
<dbReference type="InterPro" id="IPR036291">
    <property type="entry name" value="NAD(P)-bd_dom_sf"/>
</dbReference>
<sequence length="356" mass="38383">MTNEAAWLKEPKANVEIAPAPMYTPGPGDVLVKVESIGFNSIDAKIQKWAYLVSPKLKSVANALFRHSALPIPYPAILGVSFAGVVEEVGPAVTSVQLGDRVVVSKCPGGGNSYSAFQKYALARESFLAKLDRSTTFDDASAAITNLATIVAALTIQMGLQRPPLSGKAEPNGKRVLIYGGSSSCGRYATKYASDAGYEVVTTSSPGHRKTVEEHNPSYIIDHTLPHEKLISELKSHGPYDAVFDAIGTPPVTAMLVAMFGEKGGSYHTTLPPMGDELIPTNVERTFASYTALLNKNENEDVRKWFFEQYVPKGLANGQIIPSSIIKKENGLRSVQEVLDSILSITGKRFVVNPQN</sequence>
<dbReference type="SUPFAM" id="SSF50129">
    <property type="entry name" value="GroES-like"/>
    <property type="match status" value="1"/>
</dbReference>